<dbReference type="WBParaSite" id="HNAJ_0001165701-mRNA-1">
    <property type="protein sequence ID" value="HNAJ_0001165701-mRNA-1"/>
    <property type="gene ID" value="HNAJ_0001165701"/>
</dbReference>
<feature type="region of interest" description="Disordered" evidence="1">
    <location>
        <begin position="89"/>
        <end position="108"/>
    </location>
</feature>
<dbReference type="SUPFAM" id="SSF47473">
    <property type="entry name" value="EF-hand"/>
    <property type="match status" value="1"/>
</dbReference>
<dbReference type="EMBL" id="UZAE01013700">
    <property type="protein sequence ID" value="VDO10973.1"/>
    <property type="molecule type" value="Genomic_DNA"/>
</dbReference>
<protein>
    <submittedName>
        <fullName evidence="5">EF-hand domain-containing protein</fullName>
    </submittedName>
</protein>
<proteinExistence type="predicted"/>
<dbReference type="Proteomes" id="UP000278807">
    <property type="component" value="Unassembled WGS sequence"/>
</dbReference>
<accession>A0A0R3TV33</accession>
<evidence type="ECO:0000313" key="3">
    <source>
        <dbReference type="EMBL" id="VDO10973.1"/>
    </source>
</evidence>
<dbReference type="InterPro" id="IPR002048">
    <property type="entry name" value="EF_hand_dom"/>
</dbReference>
<reference evidence="5" key="1">
    <citation type="submission" date="2017-02" db="UniProtKB">
        <authorList>
            <consortium name="WormBaseParasite"/>
        </authorList>
    </citation>
    <scope>IDENTIFICATION</scope>
</reference>
<dbReference type="GO" id="GO:0005509">
    <property type="term" value="F:calcium ion binding"/>
    <property type="evidence" value="ECO:0007669"/>
    <property type="project" value="InterPro"/>
</dbReference>
<reference evidence="3 4" key="2">
    <citation type="submission" date="2018-11" db="EMBL/GenBank/DDBJ databases">
        <authorList>
            <consortium name="Pathogen Informatics"/>
        </authorList>
    </citation>
    <scope>NUCLEOTIDE SEQUENCE [LARGE SCALE GENOMIC DNA]</scope>
</reference>
<keyword evidence="4" id="KW-1185">Reference proteome</keyword>
<feature type="domain" description="EF-hand" evidence="2">
    <location>
        <begin position="48"/>
        <end position="83"/>
    </location>
</feature>
<dbReference type="Gene3D" id="1.20.5.340">
    <property type="match status" value="1"/>
</dbReference>
<dbReference type="OrthoDB" id="6279890at2759"/>
<gene>
    <name evidence="3" type="ORF">HNAJ_LOCUS11647</name>
</gene>
<organism evidence="5">
    <name type="scientific">Rodentolepis nana</name>
    <name type="common">Dwarf tapeworm</name>
    <name type="synonym">Hymenolepis nana</name>
    <dbReference type="NCBI Taxonomy" id="102285"/>
    <lineage>
        <taxon>Eukaryota</taxon>
        <taxon>Metazoa</taxon>
        <taxon>Spiralia</taxon>
        <taxon>Lophotrochozoa</taxon>
        <taxon>Platyhelminthes</taxon>
        <taxon>Cestoda</taxon>
        <taxon>Eucestoda</taxon>
        <taxon>Cyclophyllidea</taxon>
        <taxon>Hymenolepididae</taxon>
        <taxon>Rodentolepis</taxon>
    </lineage>
</organism>
<dbReference type="InterPro" id="IPR011992">
    <property type="entry name" value="EF-hand-dom_pair"/>
</dbReference>
<name>A0A0R3TV33_RODNA</name>
<dbReference type="PROSITE" id="PS50222">
    <property type="entry name" value="EF_HAND_2"/>
    <property type="match status" value="1"/>
</dbReference>
<evidence type="ECO:0000256" key="1">
    <source>
        <dbReference type="SAM" id="MobiDB-lite"/>
    </source>
</evidence>
<evidence type="ECO:0000313" key="5">
    <source>
        <dbReference type="WBParaSite" id="HNAJ_0001165701-mRNA-1"/>
    </source>
</evidence>
<dbReference type="Gene3D" id="1.10.238.10">
    <property type="entry name" value="EF-hand"/>
    <property type="match status" value="1"/>
</dbReference>
<feature type="compositionally biased region" description="Basic and acidic residues" evidence="1">
    <location>
        <begin position="95"/>
        <end position="108"/>
    </location>
</feature>
<sequence>MLISKGFFARFSKRRRTLLDEVLQSAKVGDKMELTFANWRRAMKSAGYSEMEAAFIFQKYDRDGDNMLDFLECRKMREDFSLGLAFQPMDSDDEEKTKDTESTNLDSNKDVFADREDCEELNERIVQVEEGMNNIVRQISSIIGNIERTERARRENEHALMKGII</sequence>
<evidence type="ECO:0000313" key="4">
    <source>
        <dbReference type="Proteomes" id="UP000278807"/>
    </source>
</evidence>
<dbReference type="AlphaFoldDB" id="A0A0R3TV33"/>
<dbReference type="STRING" id="102285.A0A0R3TV33"/>
<evidence type="ECO:0000259" key="2">
    <source>
        <dbReference type="PROSITE" id="PS50222"/>
    </source>
</evidence>